<dbReference type="SUPFAM" id="SSF55781">
    <property type="entry name" value="GAF domain-like"/>
    <property type="match status" value="1"/>
</dbReference>
<dbReference type="Proteomes" id="UP000757435">
    <property type="component" value="Unassembled WGS sequence"/>
</dbReference>
<name>A0A951QHE1_9CYAN</name>
<evidence type="ECO:0000313" key="3">
    <source>
        <dbReference type="Proteomes" id="UP000757435"/>
    </source>
</evidence>
<dbReference type="AlphaFoldDB" id="A0A951QHE1"/>
<dbReference type="EMBL" id="JAHHHD010000058">
    <property type="protein sequence ID" value="MBW4662109.1"/>
    <property type="molecule type" value="Genomic_DNA"/>
</dbReference>
<gene>
    <name evidence="2" type="ORF">KME15_25935</name>
</gene>
<feature type="domain" description="GAF" evidence="1">
    <location>
        <begin position="16"/>
        <end position="156"/>
    </location>
</feature>
<sequence>MLSPDLEKIFATHSQPEAVFTALLPEICEALQTDRCFLQVRNPTQRLYRIFCWRRSSQFPDVGTKTWQPEDPWEKDDPMFAAALRSDPSIFVEDVETAAPEVLNLNFERNFGHRALVHAHICQNEMLYGILQPCVFAHPRVWSEGDRAIVAQLVERLRPWVVRYGETASKPEH</sequence>
<dbReference type="InterPro" id="IPR003018">
    <property type="entry name" value="GAF"/>
</dbReference>
<evidence type="ECO:0000259" key="1">
    <source>
        <dbReference type="Pfam" id="PF01590"/>
    </source>
</evidence>
<protein>
    <submittedName>
        <fullName evidence="2">GAF domain-containing protein</fullName>
    </submittedName>
</protein>
<proteinExistence type="predicted"/>
<dbReference type="Pfam" id="PF01590">
    <property type="entry name" value="GAF"/>
    <property type="match status" value="1"/>
</dbReference>
<dbReference type="InterPro" id="IPR029016">
    <property type="entry name" value="GAF-like_dom_sf"/>
</dbReference>
<evidence type="ECO:0000313" key="2">
    <source>
        <dbReference type="EMBL" id="MBW4662109.1"/>
    </source>
</evidence>
<reference evidence="2" key="1">
    <citation type="submission" date="2021-05" db="EMBL/GenBank/DDBJ databases">
        <authorList>
            <person name="Pietrasiak N."/>
            <person name="Ward R."/>
            <person name="Stajich J.E."/>
            <person name="Kurbessoian T."/>
        </authorList>
    </citation>
    <scope>NUCLEOTIDE SEQUENCE</scope>
    <source>
        <strain evidence="2">UHER 2000/2452</strain>
    </source>
</reference>
<comment type="caution">
    <text evidence="2">The sequence shown here is derived from an EMBL/GenBank/DDBJ whole genome shotgun (WGS) entry which is preliminary data.</text>
</comment>
<organism evidence="2 3">
    <name type="scientific">Drouetiella hepatica Uher 2000/2452</name>
    <dbReference type="NCBI Taxonomy" id="904376"/>
    <lineage>
        <taxon>Bacteria</taxon>
        <taxon>Bacillati</taxon>
        <taxon>Cyanobacteriota</taxon>
        <taxon>Cyanophyceae</taxon>
        <taxon>Oculatellales</taxon>
        <taxon>Oculatellaceae</taxon>
        <taxon>Drouetiella</taxon>
    </lineage>
</organism>
<reference evidence="2" key="2">
    <citation type="journal article" date="2022" name="Microbiol. Resour. Announc.">
        <title>Metagenome Sequencing to Explore Phylogenomics of Terrestrial Cyanobacteria.</title>
        <authorList>
            <person name="Ward R.D."/>
            <person name="Stajich J.E."/>
            <person name="Johansen J.R."/>
            <person name="Huntemann M."/>
            <person name="Clum A."/>
            <person name="Foster B."/>
            <person name="Foster B."/>
            <person name="Roux S."/>
            <person name="Palaniappan K."/>
            <person name="Varghese N."/>
            <person name="Mukherjee S."/>
            <person name="Reddy T.B.K."/>
            <person name="Daum C."/>
            <person name="Copeland A."/>
            <person name="Chen I.A."/>
            <person name="Ivanova N.N."/>
            <person name="Kyrpides N.C."/>
            <person name="Shapiro N."/>
            <person name="Eloe-Fadrosh E.A."/>
            <person name="Pietrasiak N."/>
        </authorList>
    </citation>
    <scope>NUCLEOTIDE SEQUENCE</scope>
    <source>
        <strain evidence="2">UHER 2000/2452</strain>
    </source>
</reference>
<dbReference type="Gene3D" id="3.30.450.40">
    <property type="match status" value="1"/>
</dbReference>
<accession>A0A951QHE1</accession>